<dbReference type="Proteomes" id="UP000653454">
    <property type="component" value="Unassembled WGS sequence"/>
</dbReference>
<evidence type="ECO:0000259" key="1">
    <source>
        <dbReference type="Pfam" id="PF00085"/>
    </source>
</evidence>
<comment type="caution">
    <text evidence="2">The sequence shown here is derived from an EMBL/GenBank/DDBJ whole genome shotgun (WGS) entry which is preliminary data.</text>
</comment>
<accession>A0A8S4ED92</accession>
<proteinExistence type="predicted"/>
<dbReference type="GO" id="GO:0036498">
    <property type="term" value="P:IRE1-mediated unfolded protein response"/>
    <property type="evidence" value="ECO:0007669"/>
    <property type="project" value="TreeGrafter"/>
</dbReference>
<dbReference type="GO" id="GO:0015035">
    <property type="term" value="F:protein-disulfide reductase activity"/>
    <property type="evidence" value="ECO:0007669"/>
    <property type="project" value="TreeGrafter"/>
</dbReference>
<dbReference type="Pfam" id="PF00085">
    <property type="entry name" value="Thioredoxin"/>
    <property type="match status" value="1"/>
</dbReference>
<evidence type="ECO:0000313" key="3">
    <source>
        <dbReference type="Proteomes" id="UP000653454"/>
    </source>
</evidence>
<keyword evidence="3" id="KW-1185">Reference proteome</keyword>
<dbReference type="InterPro" id="IPR013766">
    <property type="entry name" value="Thioredoxin_domain"/>
</dbReference>
<evidence type="ECO:0000313" key="2">
    <source>
        <dbReference type="EMBL" id="CAG9113691.1"/>
    </source>
</evidence>
<dbReference type="PANTHER" id="PTHR44340:SF1">
    <property type="entry name" value="DNAJ HOMOLOG SUBFAMILY C MEMBER 10"/>
    <property type="match status" value="1"/>
</dbReference>
<organism evidence="2 3">
    <name type="scientific">Plutella xylostella</name>
    <name type="common">Diamondback moth</name>
    <name type="synonym">Plutella maculipennis</name>
    <dbReference type="NCBI Taxonomy" id="51655"/>
    <lineage>
        <taxon>Eukaryota</taxon>
        <taxon>Metazoa</taxon>
        <taxon>Ecdysozoa</taxon>
        <taxon>Arthropoda</taxon>
        <taxon>Hexapoda</taxon>
        <taxon>Insecta</taxon>
        <taxon>Pterygota</taxon>
        <taxon>Neoptera</taxon>
        <taxon>Endopterygota</taxon>
        <taxon>Lepidoptera</taxon>
        <taxon>Glossata</taxon>
        <taxon>Ditrysia</taxon>
        <taxon>Yponomeutoidea</taxon>
        <taxon>Plutellidae</taxon>
        <taxon>Plutella</taxon>
    </lineage>
</organism>
<dbReference type="SUPFAM" id="SSF52833">
    <property type="entry name" value="Thioredoxin-like"/>
    <property type="match status" value="1"/>
</dbReference>
<reference evidence="2" key="1">
    <citation type="submission" date="2020-11" db="EMBL/GenBank/DDBJ databases">
        <authorList>
            <person name="Whiteford S."/>
        </authorList>
    </citation>
    <scope>NUCLEOTIDE SEQUENCE</scope>
</reference>
<dbReference type="PANTHER" id="PTHR44340">
    <property type="entry name" value="DNAJ HOMOLOG SUBFAMILY C MEMBER 10"/>
    <property type="match status" value="1"/>
</dbReference>
<dbReference type="EMBL" id="CAJHNJ030000015">
    <property type="protein sequence ID" value="CAG9113691.1"/>
    <property type="molecule type" value="Genomic_DNA"/>
</dbReference>
<dbReference type="InterPro" id="IPR052460">
    <property type="entry name" value="ER_disulfide_reductase"/>
</dbReference>
<sequence length="146" mass="16575">MALSLPFPFRSNLVLFSVEPFHCPGGRPWLVYFHSPRCRHCYEMYSDFAVAAALLENAVQAGKVNCLTERSLCQQEQIMSYPSIKLYLSAGEDHAFSSVISVPVTDYQGIIDVIRPHLVKYNENLLDGVDKWGLDPPTFHVKRDEL</sequence>
<protein>
    <submittedName>
        <fullName evidence="2">(diamondback moth) hypothetical protein</fullName>
    </submittedName>
</protein>
<name>A0A8S4ED92_PLUXY</name>
<dbReference type="InterPro" id="IPR036249">
    <property type="entry name" value="Thioredoxin-like_sf"/>
</dbReference>
<feature type="domain" description="Thioredoxin" evidence="1">
    <location>
        <begin position="27"/>
        <end position="92"/>
    </location>
</feature>
<dbReference type="CDD" id="cd02961">
    <property type="entry name" value="PDI_a_family"/>
    <property type="match status" value="1"/>
</dbReference>
<dbReference type="GO" id="GO:0005788">
    <property type="term" value="C:endoplasmic reticulum lumen"/>
    <property type="evidence" value="ECO:0007669"/>
    <property type="project" value="TreeGrafter"/>
</dbReference>
<dbReference type="GO" id="GO:0016671">
    <property type="term" value="F:oxidoreductase activity, acting on a sulfur group of donors, disulfide as acceptor"/>
    <property type="evidence" value="ECO:0007669"/>
    <property type="project" value="TreeGrafter"/>
</dbReference>
<dbReference type="GO" id="GO:0051787">
    <property type="term" value="F:misfolded protein binding"/>
    <property type="evidence" value="ECO:0007669"/>
    <property type="project" value="TreeGrafter"/>
</dbReference>
<gene>
    <name evidence="2" type="ORF">PLXY2_LOCUS5261</name>
</gene>
<dbReference type="Gene3D" id="3.40.30.10">
    <property type="entry name" value="Glutaredoxin"/>
    <property type="match status" value="1"/>
</dbReference>
<dbReference type="AlphaFoldDB" id="A0A8S4ED92"/>